<comment type="caution">
    <text evidence="1">The sequence shown here is derived from an EMBL/GenBank/DDBJ whole genome shotgun (WGS) entry which is preliminary data.</text>
</comment>
<evidence type="ECO:0000313" key="2">
    <source>
        <dbReference type="Proteomes" id="UP001056120"/>
    </source>
</evidence>
<reference evidence="1 2" key="2">
    <citation type="journal article" date="2022" name="Mol. Ecol. Resour.">
        <title>The genomes of chicory, endive, great burdock and yacon provide insights into Asteraceae paleo-polyploidization history and plant inulin production.</title>
        <authorList>
            <person name="Fan W."/>
            <person name="Wang S."/>
            <person name="Wang H."/>
            <person name="Wang A."/>
            <person name="Jiang F."/>
            <person name="Liu H."/>
            <person name="Zhao H."/>
            <person name="Xu D."/>
            <person name="Zhang Y."/>
        </authorList>
    </citation>
    <scope>NUCLEOTIDE SEQUENCE [LARGE SCALE GENOMIC DNA]</scope>
    <source>
        <strain evidence="2">cv. Yunnan</strain>
        <tissue evidence="1">Leaves</tissue>
    </source>
</reference>
<keyword evidence="2" id="KW-1185">Reference proteome</keyword>
<evidence type="ECO:0000313" key="1">
    <source>
        <dbReference type="EMBL" id="KAI3742696.1"/>
    </source>
</evidence>
<gene>
    <name evidence="1" type="ORF">L1987_60389</name>
</gene>
<organism evidence="1 2">
    <name type="scientific">Smallanthus sonchifolius</name>
    <dbReference type="NCBI Taxonomy" id="185202"/>
    <lineage>
        <taxon>Eukaryota</taxon>
        <taxon>Viridiplantae</taxon>
        <taxon>Streptophyta</taxon>
        <taxon>Embryophyta</taxon>
        <taxon>Tracheophyta</taxon>
        <taxon>Spermatophyta</taxon>
        <taxon>Magnoliopsida</taxon>
        <taxon>eudicotyledons</taxon>
        <taxon>Gunneridae</taxon>
        <taxon>Pentapetalae</taxon>
        <taxon>asterids</taxon>
        <taxon>campanulids</taxon>
        <taxon>Asterales</taxon>
        <taxon>Asteraceae</taxon>
        <taxon>Asteroideae</taxon>
        <taxon>Heliantheae alliance</taxon>
        <taxon>Millerieae</taxon>
        <taxon>Smallanthus</taxon>
    </lineage>
</organism>
<name>A0ACB9D860_9ASTR</name>
<accession>A0ACB9D860</accession>
<protein>
    <submittedName>
        <fullName evidence="1">Uncharacterized protein</fullName>
    </submittedName>
</protein>
<sequence>MCGKYNHTASTCFYYLQQQRNLKQHAFEKTNKNKKVRNFEAKATQFRNSLSPPRKHLPKPQQSYIICGESDHFAANCKFNPLKQVLHQITLQQKPISKMKKGRHTSEIKPSAVNKTAVDQSSASTKIAAAQVKPSASTKSAADKPKSSVATSAADKEKRAGKPPILHWKAKIPPRITIGSVECTHADTDNSRTLFLQVCKRLDSSH</sequence>
<dbReference type="EMBL" id="CM042037">
    <property type="protein sequence ID" value="KAI3742696.1"/>
    <property type="molecule type" value="Genomic_DNA"/>
</dbReference>
<proteinExistence type="predicted"/>
<reference evidence="2" key="1">
    <citation type="journal article" date="2022" name="Mol. Ecol. Resour.">
        <title>The genomes of chicory, endive, great burdock and yacon provide insights into Asteraceae palaeo-polyploidization history and plant inulin production.</title>
        <authorList>
            <person name="Fan W."/>
            <person name="Wang S."/>
            <person name="Wang H."/>
            <person name="Wang A."/>
            <person name="Jiang F."/>
            <person name="Liu H."/>
            <person name="Zhao H."/>
            <person name="Xu D."/>
            <person name="Zhang Y."/>
        </authorList>
    </citation>
    <scope>NUCLEOTIDE SEQUENCE [LARGE SCALE GENOMIC DNA]</scope>
    <source>
        <strain evidence="2">cv. Yunnan</strain>
    </source>
</reference>
<dbReference type="Proteomes" id="UP001056120">
    <property type="component" value="Linkage Group LG20"/>
</dbReference>